<accession>A0ABM1EKC9</accession>
<dbReference type="CDD" id="cd12455">
    <property type="entry name" value="RRM_like_Smg4_UPF3"/>
    <property type="match status" value="1"/>
</dbReference>
<feature type="domain" description="UPF3" evidence="6">
    <location>
        <begin position="83"/>
        <end position="242"/>
    </location>
</feature>
<feature type="compositionally biased region" description="Basic and acidic residues" evidence="5">
    <location>
        <begin position="61"/>
        <end position="79"/>
    </location>
</feature>
<feature type="region of interest" description="Disordered" evidence="5">
    <location>
        <begin position="52"/>
        <end position="83"/>
    </location>
</feature>
<keyword evidence="3" id="KW-0866">Nonsense-mediated mRNA decay</keyword>
<gene>
    <name evidence="8" type="primary">LOC106813106</name>
</gene>
<dbReference type="Pfam" id="PF03467">
    <property type="entry name" value="Smg4_UPF3"/>
    <property type="match status" value="1"/>
</dbReference>
<dbReference type="Gene3D" id="3.30.70.330">
    <property type="match status" value="1"/>
</dbReference>
<evidence type="ECO:0000256" key="2">
    <source>
        <dbReference type="ARBA" id="ARBA00005991"/>
    </source>
</evidence>
<dbReference type="RefSeq" id="XP_014672650.1">
    <property type="nucleotide sequence ID" value="XM_014817164.1"/>
</dbReference>
<feature type="compositionally biased region" description="Low complexity" evidence="5">
    <location>
        <begin position="561"/>
        <end position="570"/>
    </location>
</feature>
<feature type="compositionally biased region" description="Basic and acidic residues" evidence="5">
    <location>
        <begin position="248"/>
        <end position="310"/>
    </location>
</feature>
<dbReference type="PANTHER" id="PTHR13112:SF0">
    <property type="entry name" value="FI21285P1"/>
    <property type="match status" value="1"/>
</dbReference>
<proteinExistence type="inferred from homology"/>
<dbReference type="GeneID" id="106813106"/>
<comment type="subcellular location">
    <subcellularLocation>
        <location evidence="1">Nucleus</location>
    </subcellularLocation>
</comment>
<feature type="compositionally biased region" description="Basic and acidic residues" evidence="5">
    <location>
        <begin position="523"/>
        <end position="537"/>
    </location>
</feature>
<dbReference type="InterPro" id="IPR005120">
    <property type="entry name" value="UPF3_dom"/>
</dbReference>
<feature type="compositionally biased region" description="Low complexity" evidence="5">
    <location>
        <begin position="623"/>
        <end position="635"/>
    </location>
</feature>
<organism evidence="7 8">
    <name type="scientific">Priapulus caudatus</name>
    <name type="common">Priapulid worm</name>
    <dbReference type="NCBI Taxonomy" id="37621"/>
    <lineage>
        <taxon>Eukaryota</taxon>
        <taxon>Metazoa</taxon>
        <taxon>Ecdysozoa</taxon>
        <taxon>Scalidophora</taxon>
        <taxon>Priapulida</taxon>
        <taxon>Priapulimorpha</taxon>
        <taxon>Priapulimorphida</taxon>
        <taxon>Priapulidae</taxon>
        <taxon>Priapulus</taxon>
    </lineage>
</organism>
<dbReference type="InterPro" id="IPR039722">
    <property type="entry name" value="Upf3"/>
</dbReference>
<dbReference type="Proteomes" id="UP000695022">
    <property type="component" value="Unplaced"/>
</dbReference>
<evidence type="ECO:0000259" key="6">
    <source>
        <dbReference type="Pfam" id="PF03467"/>
    </source>
</evidence>
<evidence type="ECO:0000256" key="3">
    <source>
        <dbReference type="ARBA" id="ARBA00023161"/>
    </source>
</evidence>
<dbReference type="SUPFAM" id="SSF54928">
    <property type="entry name" value="RNA-binding domain, RBD"/>
    <property type="match status" value="1"/>
</dbReference>
<feature type="compositionally biased region" description="Basic and acidic residues" evidence="5">
    <location>
        <begin position="324"/>
        <end position="495"/>
    </location>
</feature>
<dbReference type="PANTHER" id="PTHR13112">
    <property type="entry name" value="UPF3 REGULATOR OF NONSENSE TRANSCRIPTS-LIKE PROTEIN"/>
    <property type="match status" value="1"/>
</dbReference>
<keyword evidence="4" id="KW-0539">Nucleus</keyword>
<evidence type="ECO:0000256" key="1">
    <source>
        <dbReference type="ARBA" id="ARBA00004123"/>
    </source>
</evidence>
<feature type="compositionally biased region" description="Basic and acidic residues" evidence="5">
    <location>
        <begin position="547"/>
        <end position="558"/>
    </location>
</feature>
<evidence type="ECO:0000256" key="4">
    <source>
        <dbReference type="ARBA" id="ARBA00023242"/>
    </source>
</evidence>
<evidence type="ECO:0000256" key="5">
    <source>
        <dbReference type="SAM" id="MobiDB-lite"/>
    </source>
</evidence>
<dbReference type="InterPro" id="IPR035979">
    <property type="entry name" value="RBD_domain_sf"/>
</dbReference>
<comment type="similarity">
    <text evidence="2">Belongs to the RENT3 family.</text>
</comment>
<evidence type="ECO:0000313" key="8">
    <source>
        <dbReference type="RefSeq" id="XP_014672650.1"/>
    </source>
</evidence>
<feature type="region of interest" description="Disordered" evidence="5">
    <location>
        <begin position="248"/>
        <end position="644"/>
    </location>
</feature>
<keyword evidence="7" id="KW-1185">Reference proteome</keyword>
<evidence type="ECO:0000313" key="7">
    <source>
        <dbReference type="Proteomes" id="UP000695022"/>
    </source>
</evidence>
<dbReference type="InterPro" id="IPR012677">
    <property type="entry name" value="Nucleotide-bd_a/b_plait_sf"/>
</dbReference>
<reference evidence="8" key="1">
    <citation type="submission" date="2025-08" db="UniProtKB">
        <authorList>
            <consortium name="RefSeq"/>
        </authorList>
    </citation>
    <scope>IDENTIFICATION</scope>
</reference>
<feature type="compositionally biased region" description="Basic and acidic residues" evidence="5">
    <location>
        <begin position="582"/>
        <end position="608"/>
    </location>
</feature>
<protein>
    <submittedName>
        <fullName evidence="8">Regulator of nonsense transcripts 3A-like isoform X1</fullName>
    </submittedName>
</protein>
<sequence length="644" mass="76229">MNSTGHLTNDLLNQKYKTVHFYRWRCVVIRDLIGTFSQFVFNLFRKMTQDQGQLSKNTSDNNKDDKQNTKWERKDKDMQPTKASRVVIRRLPPTMTGEEFLEQISPLPENDYIYFVKGDLSLCHYAFSRGYINFVHADDVIVFKEKFDNYIFVDSKGNEYPAVVEFALFQKIPKNKVKKKDTKIGTIEDDADYKKFLDELLNPPEVTVRTVEQYLEEMEKRDKSRDGCRVTTPLIEYIKQKKLEKQKVREERREERRRREIERRRQREEERRRKRIEKERERQREKEKEKRKERVKEKAADEEQTKDREQQVQVKLLRNTTRGDYPERDTAKDRGSDKKVRPRPSDDDRRARKDSNASRDGRSDSESKIGKDRYSERKETSSRMRDRNEDRSKYKREDRFSERMRDRDNPRDRNQDRDRDRDRDRDSYSYRNKDKDRTRMTGRDDSTKDREKYKDRTKDRNLAKDKPRESEKARSESENTRDRDRDGRDPDEKRSTAAKVGSSRMHSPPSKHYSEDSVIDANTKGEKARSKTGDNRTSDSSVGSKQTADDTKVSDRRLKSAAKTTDAADTTQRDGGSGETQSTDRPKRAAEVSERDKRRIRNKDRPDMPRYTPGQRSRVAGTAEASANSSRSSSRSNEEEPATK</sequence>
<name>A0ABM1EKC9_PRICU</name>